<reference evidence="2" key="1">
    <citation type="journal article" date="2018" name="Gigascience">
        <title>Genome assembly of the Pink Ipe (Handroanthus impetiginosus, Bignoniaceae), a highly valued, ecologically keystone Neotropical timber forest tree.</title>
        <authorList>
            <person name="Silva-Junior O.B."/>
            <person name="Grattapaglia D."/>
            <person name="Novaes E."/>
            <person name="Collevatti R.G."/>
        </authorList>
    </citation>
    <scope>NUCLEOTIDE SEQUENCE [LARGE SCALE GENOMIC DNA]</scope>
    <source>
        <strain evidence="2">cv. UFG-1</strain>
    </source>
</reference>
<dbReference type="OrthoDB" id="1466592at2759"/>
<accession>A0A2G9HDG7</accession>
<evidence type="ECO:0008006" key="3">
    <source>
        <dbReference type="Google" id="ProtNLM"/>
    </source>
</evidence>
<name>A0A2G9HDG7_9LAMI</name>
<proteinExistence type="predicted"/>
<dbReference type="Proteomes" id="UP000231279">
    <property type="component" value="Unassembled WGS sequence"/>
</dbReference>
<sequence length="117" mass="13734">MISHPFKTFLFLILLINVFIPFVYSVTLIDYRVILTNTSPKQTLTAQCESNGASVGAYTLVPTHRASFESHVLHRNFTMFNCDRDRARCNNDLCDWRINENGLYLLDYNYVFQFPWQ</sequence>
<evidence type="ECO:0000313" key="2">
    <source>
        <dbReference type="Proteomes" id="UP000231279"/>
    </source>
</evidence>
<protein>
    <recommendedName>
        <fullName evidence="3">S-protein homolog</fullName>
    </recommendedName>
</protein>
<dbReference type="EMBL" id="NKXS01002054">
    <property type="protein sequence ID" value="PIN15538.1"/>
    <property type="molecule type" value="Genomic_DNA"/>
</dbReference>
<dbReference type="AlphaFoldDB" id="A0A2G9HDG7"/>
<evidence type="ECO:0000313" key="1">
    <source>
        <dbReference type="EMBL" id="PIN15538.1"/>
    </source>
</evidence>
<gene>
    <name evidence="1" type="ORF">CDL12_11820</name>
</gene>
<organism evidence="1 2">
    <name type="scientific">Handroanthus impetiginosus</name>
    <dbReference type="NCBI Taxonomy" id="429701"/>
    <lineage>
        <taxon>Eukaryota</taxon>
        <taxon>Viridiplantae</taxon>
        <taxon>Streptophyta</taxon>
        <taxon>Embryophyta</taxon>
        <taxon>Tracheophyta</taxon>
        <taxon>Spermatophyta</taxon>
        <taxon>Magnoliopsida</taxon>
        <taxon>eudicotyledons</taxon>
        <taxon>Gunneridae</taxon>
        <taxon>Pentapetalae</taxon>
        <taxon>asterids</taxon>
        <taxon>lamiids</taxon>
        <taxon>Lamiales</taxon>
        <taxon>Bignoniaceae</taxon>
        <taxon>Crescentiina</taxon>
        <taxon>Tabebuia alliance</taxon>
        <taxon>Handroanthus</taxon>
    </lineage>
</organism>
<comment type="caution">
    <text evidence="1">The sequence shown here is derived from an EMBL/GenBank/DDBJ whole genome shotgun (WGS) entry which is preliminary data.</text>
</comment>
<keyword evidence="2" id="KW-1185">Reference proteome</keyword>